<gene>
    <name evidence="2" type="ORF">CCAM_LOCUS583</name>
</gene>
<feature type="compositionally biased region" description="Low complexity" evidence="1">
    <location>
        <begin position="34"/>
        <end position="50"/>
    </location>
</feature>
<proteinExistence type="predicted"/>
<protein>
    <submittedName>
        <fullName evidence="2">Uncharacterized protein</fullName>
    </submittedName>
</protein>
<dbReference type="OrthoDB" id="1932225at2759"/>
<evidence type="ECO:0000313" key="3">
    <source>
        <dbReference type="Proteomes" id="UP000595140"/>
    </source>
</evidence>
<feature type="region of interest" description="Disordered" evidence="1">
    <location>
        <begin position="25"/>
        <end position="66"/>
    </location>
</feature>
<name>A0A484K683_9ASTE</name>
<sequence>MQPPSPHSHFFSSLKRLEKRLKLETPQNQQEIVSGTSSESLSSPLFLHSLPQPTNTSNIQESEVPQEFLNSTDFVPTRVEEDPPKETAGKAEGNVVDDIDLLMQLLGFSGSEEGGSCQRAGQELGCDDGFYGNVVGVKGVKSSKEFERLDGWIKHFLNGEGERREPLRLAHLLLGKAAFLNSMNNEESDGIEFPSTIDEFLQNDPPHE</sequence>
<evidence type="ECO:0000313" key="2">
    <source>
        <dbReference type="EMBL" id="VFQ58807.1"/>
    </source>
</evidence>
<organism evidence="2 3">
    <name type="scientific">Cuscuta campestris</name>
    <dbReference type="NCBI Taxonomy" id="132261"/>
    <lineage>
        <taxon>Eukaryota</taxon>
        <taxon>Viridiplantae</taxon>
        <taxon>Streptophyta</taxon>
        <taxon>Embryophyta</taxon>
        <taxon>Tracheophyta</taxon>
        <taxon>Spermatophyta</taxon>
        <taxon>Magnoliopsida</taxon>
        <taxon>eudicotyledons</taxon>
        <taxon>Gunneridae</taxon>
        <taxon>Pentapetalae</taxon>
        <taxon>asterids</taxon>
        <taxon>lamiids</taxon>
        <taxon>Solanales</taxon>
        <taxon>Convolvulaceae</taxon>
        <taxon>Cuscuteae</taxon>
        <taxon>Cuscuta</taxon>
        <taxon>Cuscuta subgen. Grammica</taxon>
        <taxon>Cuscuta sect. Cleistogrammica</taxon>
    </lineage>
</organism>
<feature type="region of interest" description="Disordered" evidence="1">
    <location>
        <begin position="188"/>
        <end position="208"/>
    </location>
</feature>
<dbReference type="EMBL" id="OOIL02000002">
    <property type="protein sequence ID" value="VFQ58807.1"/>
    <property type="molecule type" value="Genomic_DNA"/>
</dbReference>
<evidence type="ECO:0000256" key="1">
    <source>
        <dbReference type="SAM" id="MobiDB-lite"/>
    </source>
</evidence>
<accession>A0A484K683</accession>
<feature type="compositionally biased region" description="Polar residues" evidence="1">
    <location>
        <begin position="51"/>
        <end position="66"/>
    </location>
</feature>
<dbReference type="AlphaFoldDB" id="A0A484K683"/>
<reference evidence="2 3" key="1">
    <citation type="submission" date="2018-04" db="EMBL/GenBank/DDBJ databases">
        <authorList>
            <person name="Vogel A."/>
        </authorList>
    </citation>
    <scope>NUCLEOTIDE SEQUENCE [LARGE SCALE GENOMIC DNA]</scope>
</reference>
<keyword evidence="3" id="KW-1185">Reference proteome</keyword>
<dbReference type="Proteomes" id="UP000595140">
    <property type="component" value="Unassembled WGS sequence"/>
</dbReference>